<sequence>MDWSGPSCAAKPGWSGCGPATEGLRALCYRPPACFEQKQTRPRSTGVAGDTDLQPPPIALLRRNANLIKGMRVQLKPNQSSSTKHKVWERFQGYTKLIVPGGGAPKGNDPQPKA</sequence>
<gene>
    <name evidence="2" type="ORF">MTP16_21840</name>
</gene>
<reference evidence="2 3" key="1">
    <citation type="submission" date="2022-03" db="EMBL/GenBank/DDBJ databases">
        <title>Hymenobactersp. isolated from the air.</title>
        <authorList>
            <person name="Won M."/>
            <person name="Kwon S.-W."/>
        </authorList>
    </citation>
    <scope>NUCLEOTIDE SEQUENCE [LARGE SCALE GENOMIC DNA]</scope>
    <source>
        <strain evidence="2 3">KACC 22596</strain>
    </source>
</reference>
<evidence type="ECO:0000313" key="3">
    <source>
        <dbReference type="Proteomes" id="UP000831390"/>
    </source>
</evidence>
<proteinExistence type="predicted"/>
<organism evidence="2 3">
    <name type="scientific">Hymenobacter monticola</name>
    <dbReference type="NCBI Taxonomy" id="1705399"/>
    <lineage>
        <taxon>Bacteria</taxon>
        <taxon>Pseudomonadati</taxon>
        <taxon>Bacteroidota</taxon>
        <taxon>Cytophagia</taxon>
        <taxon>Cytophagales</taxon>
        <taxon>Hymenobacteraceae</taxon>
        <taxon>Hymenobacter</taxon>
    </lineage>
</organism>
<dbReference type="Proteomes" id="UP000831390">
    <property type="component" value="Chromosome"/>
</dbReference>
<evidence type="ECO:0000313" key="2">
    <source>
        <dbReference type="EMBL" id="UOE33750.1"/>
    </source>
</evidence>
<accession>A0ABY4B424</accession>
<dbReference type="RefSeq" id="WP_243513911.1">
    <property type="nucleotide sequence ID" value="NZ_CP094534.1"/>
</dbReference>
<protein>
    <submittedName>
        <fullName evidence="2">Uncharacterized protein</fullName>
    </submittedName>
</protein>
<keyword evidence="3" id="KW-1185">Reference proteome</keyword>
<dbReference type="EMBL" id="CP094534">
    <property type="protein sequence ID" value="UOE33750.1"/>
    <property type="molecule type" value="Genomic_DNA"/>
</dbReference>
<evidence type="ECO:0000256" key="1">
    <source>
        <dbReference type="SAM" id="MobiDB-lite"/>
    </source>
</evidence>
<name>A0ABY4B424_9BACT</name>
<feature type="region of interest" description="Disordered" evidence="1">
    <location>
        <begin position="38"/>
        <end position="57"/>
    </location>
</feature>